<keyword evidence="1" id="KW-0732">Signal</keyword>
<dbReference type="Pfam" id="PF02098">
    <property type="entry name" value="His_binding"/>
    <property type="match status" value="1"/>
</dbReference>
<dbReference type="VEuPathDB" id="VectorBase:LOC119180963"/>
<dbReference type="SUPFAM" id="SSF50814">
    <property type="entry name" value="Lipocalins"/>
    <property type="match status" value="1"/>
</dbReference>
<dbReference type="Gene3D" id="2.40.128.20">
    <property type="match status" value="1"/>
</dbReference>
<dbReference type="AlphaFoldDB" id="A0A6G5A5E7"/>
<dbReference type="InterPro" id="IPR002970">
    <property type="entry name" value="Tick_his-bd"/>
</dbReference>
<dbReference type="GO" id="GO:0043176">
    <property type="term" value="F:amine binding"/>
    <property type="evidence" value="ECO:0007669"/>
    <property type="project" value="InterPro"/>
</dbReference>
<proteinExistence type="predicted"/>
<evidence type="ECO:0000256" key="1">
    <source>
        <dbReference type="SAM" id="SignalP"/>
    </source>
</evidence>
<evidence type="ECO:0000313" key="2">
    <source>
        <dbReference type="EMBL" id="NIE46194.1"/>
    </source>
</evidence>
<accession>A0A6G5A5E7</accession>
<sequence length="221" mass="24959">MTGIRLGLPVILLFIGSSRSDSTENVVSANVPFEDNPQYDCYQYAEDALNITGKIYVIVQNFNSTLPPLCDSAEVVKRENNTYYVATLAAVIPILNRTLVKFNTSLVLSKTGNHSKYNAMTYKYTTQEPPKLRKLMYLSPSNECMIFVDDRNSTDQARCQLLMPWNHANYSIPEDCQAVYNSSCAGKEQLRVYHPWCQSLPEIPLEVLMKRLNTTPAPAQC</sequence>
<feature type="chain" id="PRO_5026112969" evidence="1">
    <location>
        <begin position="21"/>
        <end position="221"/>
    </location>
</feature>
<dbReference type="EMBL" id="GIKN01003921">
    <property type="protein sequence ID" value="NIE46194.1"/>
    <property type="molecule type" value="Transcribed_RNA"/>
</dbReference>
<protein>
    <submittedName>
        <fullName evidence="2">Putative group ii salivary lipocalin</fullName>
    </submittedName>
</protein>
<name>A0A6G5A5E7_RHIMP</name>
<dbReference type="OrthoDB" id="6503015at2759"/>
<feature type="signal peptide" evidence="1">
    <location>
        <begin position="1"/>
        <end position="20"/>
    </location>
</feature>
<reference evidence="2" key="1">
    <citation type="submission" date="2020-03" db="EMBL/GenBank/DDBJ databases">
        <title>A transcriptome and proteome of the tick Rhipicephalus microplus shaped by the genetic composition of its hosts and developmental stage.</title>
        <authorList>
            <person name="Garcia G.R."/>
            <person name="Ribeiro J.M.C."/>
            <person name="Maruyama S.R."/>
            <person name="Gardinasse L.G."/>
            <person name="Nelson K."/>
            <person name="Ferreira B.R."/>
            <person name="Andrade T.G."/>
            <person name="Santos I.K.F.M."/>
        </authorList>
    </citation>
    <scope>NUCLEOTIDE SEQUENCE</scope>
    <source>
        <strain evidence="2">NSGR</strain>
        <tissue evidence="2">Salivary glands</tissue>
    </source>
</reference>
<dbReference type="InterPro" id="IPR012674">
    <property type="entry name" value="Calycin"/>
</dbReference>
<dbReference type="GO" id="GO:0030682">
    <property type="term" value="P:symbiont-mediated perturbation of host defenses"/>
    <property type="evidence" value="ECO:0007669"/>
    <property type="project" value="InterPro"/>
</dbReference>
<organism evidence="2">
    <name type="scientific">Rhipicephalus microplus</name>
    <name type="common">Cattle tick</name>
    <name type="synonym">Boophilus microplus</name>
    <dbReference type="NCBI Taxonomy" id="6941"/>
    <lineage>
        <taxon>Eukaryota</taxon>
        <taxon>Metazoa</taxon>
        <taxon>Ecdysozoa</taxon>
        <taxon>Arthropoda</taxon>
        <taxon>Chelicerata</taxon>
        <taxon>Arachnida</taxon>
        <taxon>Acari</taxon>
        <taxon>Parasitiformes</taxon>
        <taxon>Ixodida</taxon>
        <taxon>Ixodoidea</taxon>
        <taxon>Ixodidae</taxon>
        <taxon>Rhipicephalinae</taxon>
        <taxon>Rhipicephalus</taxon>
        <taxon>Boophilus</taxon>
    </lineage>
</organism>